<dbReference type="SMART" id="SM00100">
    <property type="entry name" value="cNMP"/>
    <property type="match status" value="1"/>
</dbReference>
<accession>A0A3B0ZP76</accession>
<dbReference type="GO" id="GO:0005829">
    <property type="term" value="C:cytosol"/>
    <property type="evidence" value="ECO:0007669"/>
    <property type="project" value="TreeGrafter"/>
</dbReference>
<feature type="domain" description="Cyclic nucleotide-binding" evidence="1">
    <location>
        <begin position="10"/>
        <end position="129"/>
    </location>
</feature>
<dbReference type="AlphaFoldDB" id="A0A3B0ZP76"/>
<dbReference type="Gene3D" id="2.60.120.10">
    <property type="entry name" value="Jelly Rolls"/>
    <property type="match status" value="1"/>
</dbReference>
<dbReference type="PROSITE" id="PS00889">
    <property type="entry name" value="CNMP_BINDING_2"/>
    <property type="match status" value="1"/>
</dbReference>
<dbReference type="InterPro" id="IPR018490">
    <property type="entry name" value="cNMP-bd_dom_sf"/>
</dbReference>
<dbReference type="SUPFAM" id="SSF51206">
    <property type="entry name" value="cAMP-binding domain-like"/>
    <property type="match status" value="1"/>
</dbReference>
<dbReference type="GO" id="GO:0003700">
    <property type="term" value="F:DNA-binding transcription factor activity"/>
    <property type="evidence" value="ECO:0007669"/>
    <property type="project" value="TreeGrafter"/>
</dbReference>
<dbReference type="InterPro" id="IPR000595">
    <property type="entry name" value="cNMP-bd_dom"/>
</dbReference>
<name>A0A3B0ZP76_9ZZZZ</name>
<dbReference type="CDD" id="cd00038">
    <property type="entry name" value="CAP_ED"/>
    <property type="match status" value="1"/>
</dbReference>
<protein>
    <recommendedName>
        <fullName evidence="1">Cyclic nucleotide-binding domain-containing protein</fullName>
    </recommendedName>
</protein>
<proteinExistence type="predicted"/>
<dbReference type="InterPro" id="IPR014710">
    <property type="entry name" value="RmlC-like_jellyroll"/>
</dbReference>
<organism evidence="2">
    <name type="scientific">hydrothermal vent metagenome</name>
    <dbReference type="NCBI Taxonomy" id="652676"/>
    <lineage>
        <taxon>unclassified sequences</taxon>
        <taxon>metagenomes</taxon>
        <taxon>ecological metagenomes</taxon>
    </lineage>
</organism>
<dbReference type="PROSITE" id="PS50042">
    <property type="entry name" value="CNMP_BINDING_3"/>
    <property type="match status" value="1"/>
</dbReference>
<reference evidence="2" key="1">
    <citation type="submission" date="2018-06" db="EMBL/GenBank/DDBJ databases">
        <authorList>
            <person name="Zhirakovskaya E."/>
        </authorList>
    </citation>
    <scope>NUCLEOTIDE SEQUENCE</scope>
</reference>
<dbReference type="PANTHER" id="PTHR24567:SF74">
    <property type="entry name" value="HTH-TYPE TRANSCRIPTIONAL REGULATOR ARCR"/>
    <property type="match status" value="1"/>
</dbReference>
<dbReference type="InterPro" id="IPR018488">
    <property type="entry name" value="cNMP-bd_CS"/>
</dbReference>
<evidence type="ECO:0000259" key="1">
    <source>
        <dbReference type="PROSITE" id="PS50042"/>
    </source>
</evidence>
<dbReference type="PANTHER" id="PTHR24567">
    <property type="entry name" value="CRP FAMILY TRANSCRIPTIONAL REGULATORY PROTEIN"/>
    <property type="match status" value="1"/>
</dbReference>
<dbReference type="EMBL" id="UOFO01000136">
    <property type="protein sequence ID" value="VAW87939.1"/>
    <property type="molecule type" value="Genomic_DNA"/>
</dbReference>
<gene>
    <name evidence="2" type="ORF">MNBD_GAMMA16-484</name>
</gene>
<dbReference type="InterPro" id="IPR050397">
    <property type="entry name" value="Env_Response_Regulators"/>
</dbReference>
<dbReference type="Pfam" id="PF00027">
    <property type="entry name" value="cNMP_binding"/>
    <property type="match status" value="1"/>
</dbReference>
<evidence type="ECO:0000313" key="2">
    <source>
        <dbReference type="EMBL" id="VAW87939.1"/>
    </source>
</evidence>
<sequence>MTILLSNMPVFGGVDNKLLQYLLDHCPRKRLSQGEYFFREDENAKAMYVLQYGQVRVEKRWRDRTIAMRTLGEGDCFGEMALIDLYPRSASVVALEDSEALEIEPSLLASIYEHDQQAFTIIYMNMAREISRRLRDTDRRYFESSMMNKTGDYEANIQFV</sequence>